<dbReference type="SUPFAM" id="SSF49842">
    <property type="entry name" value="TNF-like"/>
    <property type="match status" value="1"/>
</dbReference>
<accession>K1PGS2</accession>
<dbReference type="InterPro" id="IPR001073">
    <property type="entry name" value="C1q_dom"/>
</dbReference>
<gene>
    <name evidence="1" type="ORF">CGI_10000648</name>
</gene>
<organism evidence="1">
    <name type="scientific">Magallana gigas</name>
    <name type="common">Pacific oyster</name>
    <name type="synonym">Crassostrea gigas</name>
    <dbReference type="NCBI Taxonomy" id="29159"/>
    <lineage>
        <taxon>Eukaryota</taxon>
        <taxon>Metazoa</taxon>
        <taxon>Spiralia</taxon>
        <taxon>Lophotrochozoa</taxon>
        <taxon>Mollusca</taxon>
        <taxon>Bivalvia</taxon>
        <taxon>Autobranchia</taxon>
        <taxon>Pteriomorphia</taxon>
        <taxon>Ostreida</taxon>
        <taxon>Ostreoidea</taxon>
        <taxon>Ostreidae</taxon>
        <taxon>Magallana</taxon>
    </lineage>
</organism>
<dbReference type="Pfam" id="PF00386">
    <property type="entry name" value="C1q"/>
    <property type="match status" value="1"/>
</dbReference>
<proteinExistence type="predicted"/>
<dbReference type="AlphaFoldDB" id="K1PGS2"/>
<sequence>MNGNGAIHSTQLMINTEEWGILYAHSASSSWIQSTNVVVAHANKGDDVFVKTSSFSNGAVYSESNDRTIFAGWKLH</sequence>
<name>K1PGS2_MAGGI</name>
<dbReference type="Gene3D" id="2.60.120.40">
    <property type="match status" value="1"/>
</dbReference>
<evidence type="ECO:0000313" key="1">
    <source>
        <dbReference type="EMBL" id="EKC23077.1"/>
    </source>
</evidence>
<dbReference type="HOGENOM" id="CLU_2656861_0_0_1"/>
<reference evidence="1" key="1">
    <citation type="journal article" date="2012" name="Nature">
        <title>The oyster genome reveals stress adaptation and complexity of shell formation.</title>
        <authorList>
            <person name="Zhang G."/>
            <person name="Fang X."/>
            <person name="Guo X."/>
            <person name="Li L."/>
            <person name="Luo R."/>
            <person name="Xu F."/>
            <person name="Yang P."/>
            <person name="Zhang L."/>
            <person name="Wang X."/>
            <person name="Qi H."/>
            <person name="Xiong Z."/>
            <person name="Que H."/>
            <person name="Xie Y."/>
            <person name="Holland P.W."/>
            <person name="Paps J."/>
            <person name="Zhu Y."/>
            <person name="Wu F."/>
            <person name="Chen Y."/>
            <person name="Wang J."/>
            <person name="Peng C."/>
            <person name="Meng J."/>
            <person name="Yang L."/>
            <person name="Liu J."/>
            <person name="Wen B."/>
            <person name="Zhang N."/>
            <person name="Huang Z."/>
            <person name="Zhu Q."/>
            <person name="Feng Y."/>
            <person name="Mount A."/>
            <person name="Hedgecock D."/>
            <person name="Xu Z."/>
            <person name="Liu Y."/>
            <person name="Domazet-Loso T."/>
            <person name="Du Y."/>
            <person name="Sun X."/>
            <person name="Zhang S."/>
            <person name="Liu B."/>
            <person name="Cheng P."/>
            <person name="Jiang X."/>
            <person name="Li J."/>
            <person name="Fan D."/>
            <person name="Wang W."/>
            <person name="Fu W."/>
            <person name="Wang T."/>
            <person name="Wang B."/>
            <person name="Zhang J."/>
            <person name="Peng Z."/>
            <person name="Li Y."/>
            <person name="Li N."/>
            <person name="Wang J."/>
            <person name="Chen M."/>
            <person name="He Y."/>
            <person name="Tan F."/>
            <person name="Song X."/>
            <person name="Zheng Q."/>
            <person name="Huang R."/>
            <person name="Yang H."/>
            <person name="Du X."/>
            <person name="Chen L."/>
            <person name="Yang M."/>
            <person name="Gaffney P.M."/>
            <person name="Wang S."/>
            <person name="Luo L."/>
            <person name="She Z."/>
            <person name="Ming Y."/>
            <person name="Huang W."/>
            <person name="Zhang S."/>
            <person name="Huang B."/>
            <person name="Zhang Y."/>
            <person name="Qu T."/>
            <person name="Ni P."/>
            <person name="Miao G."/>
            <person name="Wang J."/>
            <person name="Wang Q."/>
            <person name="Steinberg C.E."/>
            <person name="Wang H."/>
            <person name="Li N."/>
            <person name="Qian L."/>
            <person name="Zhang G."/>
            <person name="Li Y."/>
            <person name="Yang H."/>
            <person name="Liu X."/>
            <person name="Wang J."/>
            <person name="Yin Y."/>
            <person name="Wang J."/>
        </authorList>
    </citation>
    <scope>NUCLEOTIDE SEQUENCE [LARGE SCALE GENOMIC DNA]</scope>
    <source>
        <strain evidence="1">05x7-T-G4-1.051#20</strain>
    </source>
</reference>
<protein>
    <submittedName>
        <fullName evidence="1">Uncharacterized protein</fullName>
    </submittedName>
</protein>
<dbReference type="EMBL" id="JH816052">
    <property type="protein sequence ID" value="EKC23077.1"/>
    <property type="molecule type" value="Genomic_DNA"/>
</dbReference>
<dbReference type="InParanoid" id="K1PGS2"/>
<dbReference type="PROSITE" id="PS50871">
    <property type="entry name" value="C1Q"/>
    <property type="match status" value="1"/>
</dbReference>
<dbReference type="InterPro" id="IPR008983">
    <property type="entry name" value="Tumour_necrosis_fac-like_dom"/>
</dbReference>